<gene>
    <name evidence="2" type="ORF">K788_00020365</name>
</gene>
<evidence type="ECO:0000313" key="3">
    <source>
        <dbReference type="Proteomes" id="UP000019146"/>
    </source>
</evidence>
<name>A0A0P0R4H6_9BURK</name>
<feature type="region of interest" description="Disordered" evidence="1">
    <location>
        <begin position="1"/>
        <end position="29"/>
    </location>
</feature>
<organism evidence="2 3">
    <name type="scientific">Paraburkholderia caribensis MBA4</name>
    <dbReference type="NCBI Taxonomy" id="1323664"/>
    <lineage>
        <taxon>Bacteria</taxon>
        <taxon>Pseudomonadati</taxon>
        <taxon>Pseudomonadota</taxon>
        <taxon>Betaproteobacteria</taxon>
        <taxon>Burkholderiales</taxon>
        <taxon>Burkholderiaceae</taxon>
        <taxon>Paraburkholderia</taxon>
    </lineage>
</organism>
<evidence type="ECO:0000313" key="2">
    <source>
        <dbReference type="EMBL" id="ALL63130.1"/>
    </source>
</evidence>
<dbReference type="KEGG" id="bcai:K788_00020365"/>
<proteinExistence type="predicted"/>
<dbReference type="EMBL" id="CP012746">
    <property type="protein sequence ID" value="ALL63130.1"/>
    <property type="molecule type" value="Genomic_DNA"/>
</dbReference>
<sequence length="29" mass="3098">MQTHEHGSHAQLSSKATAVIGEKMTDMTA</sequence>
<evidence type="ECO:0000256" key="1">
    <source>
        <dbReference type="SAM" id="MobiDB-lite"/>
    </source>
</evidence>
<dbReference type="Proteomes" id="UP000019146">
    <property type="component" value="Chromosome 1"/>
</dbReference>
<accession>A0A0P0R4H6</accession>
<reference evidence="2 3" key="1">
    <citation type="journal article" date="2014" name="Genome Announc.">
        <title>Draft Genome Sequence of the Haloacid-Degrading Burkholderia caribensis Strain MBA4.</title>
        <authorList>
            <person name="Pan Y."/>
            <person name="Kong K.F."/>
            <person name="Tsang J.S."/>
        </authorList>
    </citation>
    <scope>NUCLEOTIDE SEQUENCE [LARGE SCALE GENOMIC DNA]</scope>
    <source>
        <strain evidence="2 3">MBA4</strain>
    </source>
</reference>
<dbReference type="AlphaFoldDB" id="A0A0P0R4H6"/>
<protein>
    <submittedName>
        <fullName evidence="2">Uncharacterized protein</fullName>
    </submittedName>
</protein>